<gene>
    <name evidence="1" type="ORF">HHL09_00015</name>
</gene>
<proteinExistence type="predicted"/>
<dbReference type="SUPFAM" id="SSF52266">
    <property type="entry name" value="SGNH hydrolase"/>
    <property type="match status" value="1"/>
</dbReference>
<dbReference type="Proteomes" id="UP000501812">
    <property type="component" value="Chromosome"/>
</dbReference>
<protein>
    <submittedName>
        <fullName evidence="1">Uncharacterized protein</fullName>
    </submittedName>
</protein>
<evidence type="ECO:0000313" key="2">
    <source>
        <dbReference type="Proteomes" id="UP000501812"/>
    </source>
</evidence>
<evidence type="ECO:0000313" key="1">
    <source>
        <dbReference type="EMBL" id="QJE94232.1"/>
    </source>
</evidence>
<dbReference type="EMBL" id="CP051774">
    <property type="protein sequence ID" value="QJE94232.1"/>
    <property type="molecule type" value="Genomic_DNA"/>
</dbReference>
<dbReference type="Gene3D" id="3.40.50.1110">
    <property type="entry name" value="SGNH hydrolase"/>
    <property type="match status" value="1"/>
</dbReference>
<dbReference type="KEGG" id="luo:HHL09_00015"/>
<dbReference type="RefSeq" id="WP_169452453.1">
    <property type="nucleotide sequence ID" value="NZ_CP051774.1"/>
</dbReference>
<sequence length="618" mass="67944">MIYTEPRTGERKFFRVTVAPEDFEPTDLSPKWQLDAETDFPQAAEGQPVNQWTGSGISSVAQPVVVDQPVFQGGGIVFDGQGDNLSFPMWEGGIGQQWTLAVLMKIRQGVLQDRSLFGCDVTAARALDVSFRDTGLNSFTPGYKSIVSSDECAAHPSDNWRVLLLRSTGTTLKVRFDWYEREMTATPPTTSQQGRFNLGCGYLAATTSSPLTVRYASFFPHALSDDDAVRMLRWMERKKRGEYPPVTVIYGGGQSNYLGSVDAMRREFPAALGNVSLAFSRHYGGSPLNLWMNDNPDLTGFEVCPFYDPSGAPSGTAAAWVGENHSGTRILDSWNVRVSHLKKHPKPRKVCVFVQGETDMGDSTKLWRPNGNGQWNLAYTEPYWLADTYGPRSVAWNRAIRQSTGHDDMTFIYERVAFSPSFSLTPLQIEAGYRQRESQLQALSGEPRYLLVDTAEFPRHDGVHFSNPQYQASQIPNTGAERFCRAAVRLINSSERLATMSSDARLIAMRAIDSGAQLTEAGFQACENLVAVQGFANLRSLVIPSLSAANAVDEERLRRCDLLLHRGGKYAPGFLSATPEAAVATCSTGADVSILEQALETFTHALGGSGEVNLSVLP</sequence>
<dbReference type="GO" id="GO:0016788">
    <property type="term" value="F:hydrolase activity, acting on ester bonds"/>
    <property type="evidence" value="ECO:0007669"/>
    <property type="project" value="UniProtKB-ARBA"/>
</dbReference>
<name>A0A858RBY1_9BACT</name>
<accession>A0A858RBY1</accession>
<dbReference type="InterPro" id="IPR036514">
    <property type="entry name" value="SGNH_hydro_sf"/>
</dbReference>
<reference evidence="1 2" key="1">
    <citation type="submission" date="2020-04" db="EMBL/GenBank/DDBJ databases">
        <title>Luteolibacter sp. G-1-1-1 isolated from soil.</title>
        <authorList>
            <person name="Dahal R.H."/>
        </authorList>
    </citation>
    <scope>NUCLEOTIDE SEQUENCE [LARGE SCALE GENOMIC DNA]</scope>
    <source>
        <strain evidence="1 2">G-1-1-1</strain>
    </source>
</reference>
<dbReference type="AlphaFoldDB" id="A0A858RBY1"/>
<organism evidence="1 2">
    <name type="scientific">Luteolibacter luteus</name>
    <dbReference type="NCBI Taxonomy" id="2728835"/>
    <lineage>
        <taxon>Bacteria</taxon>
        <taxon>Pseudomonadati</taxon>
        <taxon>Verrucomicrobiota</taxon>
        <taxon>Verrucomicrobiia</taxon>
        <taxon>Verrucomicrobiales</taxon>
        <taxon>Verrucomicrobiaceae</taxon>
        <taxon>Luteolibacter</taxon>
    </lineage>
</organism>
<keyword evidence="2" id="KW-1185">Reference proteome</keyword>